<comment type="cofactor">
    <cofactor evidence="1">
        <name>Mg(2+)</name>
        <dbReference type="ChEBI" id="CHEBI:18420"/>
    </cofactor>
</comment>
<evidence type="ECO:0000256" key="1">
    <source>
        <dbReference type="ARBA" id="ARBA00001946"/>
    </source>
</evidence>
<dbReference type="GO" id="GO:0005975">
    <property type="term" value="P:carbohydrate metabolic process"/>
    <property type="evidence" value="ECO:0007669"/>
    <property type="project" value="InterPro"/>
</dbReference>
<evidence type="ECO:0000256" key="5">
    <source>
        <dbReference type="ARBA" id="ARBA00023277"/>
    </source>
</evidence>
<proteinExistence type="predicted"/>
<accession>A0A9D0Z4T0</accession>
<dbReference type="SUPFAM" id="SSF88713">
    <property type="entry name" value="Glycoside hydrolase/deacetylase"/>
    <property type="match status" value="1"/>
</dbReference>
<comment type="caution">
    <text evidence="6">The sequence shown here is derived from an EMBL/GenBank/DDBJ whole genome shotgun (WGS) entry which is preliminary data.</text>
</comment>
<dbReference type="GO" id="GO:0019213">
    <property type="term" value="F:deacetylase activity"/>
    <property type="evidence" value="ECO:0007669"/>
    <property type="project" value="TreeGrafter"/>
</dbReference>
<dbReference type="Pfam" id="PF04794">
    <property type="entry name" value="YdjC"/>
    <property type="match status" value="1"/>
</dbReference>
<dbReference type="EMBL" id="DVFK01000068">
    <property type="protein sequence ID" value="HIQ67828.1"/>
    <property type="molecule type" value="Genomic_DNA"/>
</dbReference>
<evidence type="ECO:0000256" key="3">
    <source>
        <dbReference type="ARBA" id="ARBA00022801"/>
    </source>
</evidence>
<dbReference type="AlphaFoldDB" id="A0A9D0Z4T0"/>
<dbReference type="GO" id="GO:0046872">
    <property type="term" value="F:metal ion binding"/>
    <property type="evidence" value="ECO:0007669"/>
    <property type="project" value="UniProtKB-KW"/>
</dbReference>
<sequence>MCIQIVTRADDCGLGTGTNRAVYQAARSGFIRNVSFLACGPAIREAAELFRDLPQVCCGIHLTLTGEWSQMPIKPVLPRALVPSLVDENGCFYPDTGFGGKILEIGEILREWEAQLKLLRGLGLHIQYADTHMFPELAVPGLEEALSRWMEAQGLIDHRYFYRALPCMDDMAHIPGLFEKLLPNLPDGTYFYLCHPAEPGGSEVMGNPSHPREQVEKRRREDYLFAASKERLQWCQERGIVPVSYAEAKPTTASCRDWLQGGSYGGYRVEALDLHTFRIQDGFGDHI</sequence>
<protein>
    <submittedName>
        <fullName evidence="6">ChbG/HpnK family deacetylase</fullName>
    </submittedName>
</protein>
<keyword evidence="5" id="KW-0119">Carbohydrate metabolism</keyword>
<dbReference type="PANTHER" id="PTHR31609:SF1">
    <property type="entry name" value="CARBOHYDRATE DEACETYLASE"/>
    <property type="match status" value="1"/>
</dbReference>
<reference evidence="6" key="1">
    <citation type="submission" date="2020-10" db="EMBL/GenBank/DDBJ databases">
        <authorList>
            <person name="Gilroy R."/>
        </authorList>
    </citation>
    <scope>NUCLEOTIDE SEQUENCE</scope>
    <source>
        <strain evidence="6">13361</strain>
    </source>
</reference>
<name>A0A9D0Z4T0_9FIRM</name>
<dbReference type="InterPro" id="IPR006879">
    <property type="entry name" value="YdjC-like"/>
</dbReference>
<dbReference type="Proteomes" id="UP000886796">
    <property type="component" value="Unassembled WGS sequence"/>
</dbReference>
<dbReference type="PANTHER" id="PTHR31609">
    <property type="entry name" value="YDJC DEACETYLASE FAMILY MEMBER"/>
    <property type="match status" value="1"/>
</dbReference>
<keyword evidence="4" id="KW-0460">Magnesium</keyword>
<gene>
    <name evidence="6" type="ORF">IAB74_04895</name>
</gene>
<dbReference type="GO" id="GO:0016787">
    <property type="term" value="F:hydrolase activity"/>
    <property type="evidence" value="ECO:0007669"/>
    <property type="project" value="UniProtKB-KW"/>
</dbReference>
<keyword evidence="2" id="KW-0479">Metal-binding</keyword>
<dbReference type="Gene3D" id="3.20.20.370">
    <property type="entry name" value="Glycoside hydrolase/deacetylase"/>
    <property type="match status" value="1"/>
</dbReference>
<evidence type="ECO:0000313" key="6">
    <source>
        <dbReference type="EMBL" id="HIQ67828.1"/>
    </source>
</evidence>
<organism evidence="6 7">
    <name type="scientific">Candidatus Faecousia excrementigallinarum</name>
    <dbReference type="NCBI Taxonomy" id="2840806"/>
    <lineage>
        <taxon>Bacteria</taxon>
        <taxon>Bacillati</taxon>
        <taxon>Bacillota</taxon>
        <taxon>Clostridia</taxon>
        <taxon>Eubacteriales</taxon>
        <taxon>Oscillospiraceae</taxon>
        <taxon>Faecousia</taxon>
    </lineage>
</organism>
<dbReference type="InterPro" id="IPR011330">
    <property type="entry name" value="Glyco_hydro/deAcase_b/a-brl"/>
</dbReference>
<evidence type="ECO:0000256" key="2">
    <source>
        <dbReference type="ARBA" id="ARBA00022723"/>
    </source>
</evidence>
<keyword evidence="3" id="KW-0378">Hydrolase</keyword>
<evidence type="ECO:0000256" key="4">
    <source>
        <dbReference type="ARBA" id="ARBA00022842"/>
    </source>
</evidence>
<evidence type="ECO:0000313" key="7">
    <source>
        <dbReference type="Proteomes" id="UP000886796"/>
    </source>
</evidence>
<reference evidence="6" key="2">
    <citation type="journal article" date="2021" name="PeerJ">
        <title>Extensive microbial diversity within the chicken gut microbiome revealed by metagenomics and culture.</title>
        <authorList>
            <person name="Gilroy R."/>
            <person name="Ravi A."/>
            <person name="Getino M."/>
            <person name="Pursley I."/>
            <person name="Horton D.L."/>
            <person name="Alikhan N.F."/>
            <person name="Baker D."/>
            <person name="Gharbi K."/>
            <person name="Hall N."/>
            <person name="Watson M."/>
            <person name="Adriaenssens E.M."/>
            <person name="Foster-Nyarko E."/>
            <person name="Jarju S."/>
            <person name="Secka A."/>
            <person name="Antonio M."/>
            <person name="Oren A."/>
            <person name="Chaudhuri R.R."/>
            <person name="La Ragione R."/>
            <person name="Hildebrand F."/>
            <person name="Pallen M.J."/>
        </authorList>
    </citation>
    <scope>NUCLEOTIDE SEQUENCE</scope>
    <source>
        <strain evidence="6">13361</strain>
    </source>
</reference>